<dbReference type="InterPro" id="IPR000297">
    <property type="entry name" value="PPIase_PpiC"/>
</dbReference>
<evidence type="ECO:0000313" key="10">
    <source>
        <dbReference type="EMBL" id="TFE29911.1"/>
    </source>
</evidence>
<dbReference type="PROSITE" id="PS01096">
    <property type="entry name" value="PPIC_PPIASE_1"/>
    <property type="match status" value="1"/>
</dbReference>
<accession>A0A4Y8M3A5</accession>
<dbReference type="OrthoDB" id="14196at2"/>
<feature type="transmembrane region" description="Helical" evidence="8">
    <location>
        <begin position="71"/>
        <end position="90"/>
    </location>
</feature>
<comment type="caution">
    <text evidence="10">The sequence shown here is derived from an EMBL/GenBank/DDBJ whole genome shotgun (WGS) entry which is preliminary data.</text>
</comment>
<keyword evidence="8" id="KW-0812">Transmembrane</keyword>
<dbReference type="PROSITE" id="PS50198">
    <property type="entry name" value="PPIC_PPIASE_2"/>
    <property type="match status" value="1"/>
</dbReference>
<keyword evidence="3" id="KW-0732">Signal</keyword>
<evidence type="ECO:0000313" key="11">
    <source>
        <dbReference type="Proteomes" id="UP000297900"/>
    </source>
</evidence>
<dbReference type="InterPro" id="IPR050245">
    <property type="entry name" value="PrsA_foldase"/>
</dbReference>
<dbReference type="Pfam" id="PF13624">
    <property type="entry name" value="SurA_N_3"/>
    <property type="match status" value="1"/>
</dbReference>
<keyword evidence="5 6" id="KW-0413">Isomerase</keyword>
<dbReference type="InterPro" id="IPR046357">
    <property type="entry name" value="PPIase_dom_sf"/>
</dbReference>
<dbReference type="InterPro" id="IPR023058">
    <property type="entry name" value="PPIase_PpiC_CS"/>
</dbReference>
<evidence type="ECO:0000259" key="9">
    <source>
        <dbReference type="PROSITE" id="PS50198"/>
    </source>
</evidence>
<dbReference type="Gene3D" id="1.10.4030.10">
    <property type="entry name" value="Porin chaperone SurA, peptide-binding domain"/>
    <property type="match status" value="1"/>
</dbReference>
<evidence type="ECO:0000256" key="5">
    <source>
        <dbReference type="ARBA" id="ARBA00023235"/>
    </source>
</evidence>
<dbReference type="Gene3D" id="3.10.50.40">
    <property type="match status" value="1"/>
</dbReference>
<dbReference type="AlphaFoldDB" id="A0A4Y8M3A5"/>
<keyword evidence="11" id="KW-1185">Reference proteome</keyword>
<feature type="region of interest" description="Disordered" evidence="7">
    <location>
        <begin position="1"/>
        <end position="67"/>
    </location>
</feature>
<dbReference type="EC" id="5.2.1.8" evidence="2"/>
<keyword evidence="8" id="KW-1133">Transmembrane helix</keyword>
<dbReference type="Pfam" id="PF13616">
    <property type="entry name" value="Rotamase_3"/>
    <property type="match status" value="1"/>
</dbReference>
<organism evidence="10 11">
    <name type="scientific">Cohnella luojiensis</name>
    <dbReference type="NCBI Taxonomy" id="652876"/>
    <lineage>
        <taxon>Bacteria</taxon>
        <taxon>Bacillati</taxon>
        <taxon>Bacillota</taxon>
        <taxon>Bacilli</taxon>
        <taxon>Bacillales</taxon>
        <taxon>Paenibacillaceae</taxon>
        <taxon>Cohnella</taxon>
    </lineage>
</organism>
<protein>
    <recommendedName>
        <fullName evidence="2">peptidylprolyl isomerase</fullName>
        <ecNumber evidence="2">5.2.1.8</ecNumber>
    </recommendedName>
</protein>
<evidence type="ECO:0000256" key="4">
    <source>
        <dbReference type="ARBA" id="ARBA00023110"/>
    </source>
</evidence>
<feature type="domain" description="PpiC" evidence="9">
    <location>
        <begin position="228"/>
        <end position="318"/>
    </location>
</feature>
<feature type="compositionally biased region" description="Basic and acidic residues" evidence="7">
    <location>
        <begin position="1"/>
        <end position="19"/>
    </location>
</feature>
<dbReference type="PANTHER" id="PTHR47245:SF1">
    <property type="entry name" value="FOLDASE PROTEIN PRSA"/>
    <property type="match status" value="1"/>
</dbReference>
<feature type="compositionally biased region" description="Low complexity" evidence="7">
    <location>
        <begin position="370"/>
        <end position="392"/>
    </location>
</feature>
<proteinExistence type="predicted"/>
<dbReference type="Proteomes" id="UP000297900">
    <property type="component" value="Unassembled WGS sequence"/>
</dbReference>
<reference evidence="10 11" key="1">
    <citation type="submission" date="2019-03" db="EMBL/GenBank/DDBJ databases">
        <title>Cohnella endophytica sp. nov., a novel endophytic bacterium isolated from bark of Sonneratia apetala.</title>
        <authorList>
            <person name="Tuo L."/>
        </authorList>
    </citation>
    <scope>NUCLEOTIDE SEQUENCE [LARGE SCALE GENOMIC DNA]</scope>
    <source>
        <strain evidence="10 11">CCTCC AB 208254</strain>
    </source>
</reference>
<evidence type="ECO:0000256" key="7">
    <source>
        <dbReference type="SAM" id="MobiDB-lite"/>
    </source>
</evidence>
<dbReference type="SUPFAM" id="SSF109998">
    <property type="entry name" value="Triger factor/SurA peptide-binding domain-like"/>
    <property type="match status" value="1"/>
</dbReference>
<feature type="region of interest" description="Disordered" evidence="7">
    <location>
        <begin position="364"/>
        <end position="392"/>
    </location>
</feature>
<evidence type="ECO:0000256" key="2">
    <source>
        <dbReference type="ARBA" id="ARBA00013194"/>
    </source>
</evidence>
<dbReference type="EMBL" id="SOMN01000003">
    <property type="protein sequence ID" value="TFE29911.1"/>
    <property type="molecule type" value="Genomic_DNA"/>
</dbReference>
<dbReference type="PANTHER" id="PTHR47245">
    <property type="entry name" value="PEPTIDYLPROLYL ISOMERASE"/>
    <property type="match status" value="1"/>
</dbReference>
<gene>
    <name evidence="10" type="ORF">E2980_03880</name>
</gene>
<dbReference type="RefSeq" id="WP_135150826.1">
    <property type="nucleotide sequence ID" value="NZ_SOMN01000003.1"/>
</dbReference>
<evidence type="ECO:0000256" key="8">
    <source>
        <dbReference type="SAM" id="Phobius"/>
    </source>
</evidence>
<dbReference type="InterPro" id="IPR027304">
    <property type="entry name" value="Trigger_fact/SurA_dom_sf"/>
</dbReference>
<keyword evidence="8" id="KW-0472">Membrane</keyword>
<keyword evidence="4 6" id="KW-0697">Rotamase</keyword>
<comment type="catalytic activity">
    <reaction evidence="1">
        <text>[protein]-peptidylproline (omega=180) = [protein]-peptidylproline (omega=0)</text>
        <dbReference type="Rhea" id="RHEA:16237"/>
        <dbReference type="Rhea" id="RHEA-COMP:10747"/>
        <dbReference type="Rhea" id="RHEA-COMP:10748"/>
        <dbReference type="ChEBI" id="CHEBI:83833"/>
        <dbReference type="ChEBI" id="CHEBI:83834"/>
        <dbReference type="EC" id="5.2.1.8"/>
    </reaction>
</comment>
<dbReference type="GO" id="GO:0003755">
    <property type="term" value="F:peptidyl-prolyl cis-trans isomerase activity"/>
    <property type="evidence" value="ECO:0007669"/>
    <property type="project" value="UniProtKB-KW"/>
</dbReference>
<evidence type="ECO:0000256" key="3">
    <source>
        <dbReference type="ARBA" id="ARBA00022729"/>
    </source>
</evidence>
<evidence type="ECO:0000256" key="6">
    <source>
        <dbReference type="PROSITE-ProRule" id="PRU00278"/>
    </source>
</evidence>
<sequence length="392" mass="42685">MSERNENELNDKEQRTNEEIERELEESGAVNEEPTGLELDKNENDEDIADNTDSQVAPTAHEPSSKNSTAIVVPWVIAAIAIAALIFVLLKNPTDGLNKTVGSMDGATFTTADLYEEMSKQGGEEQQASLLDSLMTVKLINLEAEEAGATVSDADIKAELDKIKTENNIPTDEALEAALQQSGMTLDSFKEQISTQMKLRKIFEKNNPASEADMKAYFEKNKEQYSTPKQVQASHILLQTKEEAEAVLAELKAGKDFATLAKEKSQDPGSKGSGGELGYFGKGQMNAGFEEAAFKLAKGEMSGVVEAESGFHIIKVTDIKEAVTPTYDEVKDKVKQGFYDEKIQAEGQAWMEQAKKDRNFKNLLTKEPEPTASASAGASPEATPEATATTQE</sequence>
<evidence type="ECO:0000256" key="1">
    <source>
        <dbReference type="ARBA" id="ARBA00000971"/>
    </source>
</evidence>
<name>A0A4Y8M3A5_9BACL</name>
<dbReference type="SUPFAM" id="SSF54534">
    <property type="entry name" value="FKBP-like"/>
    <property type="match status" value="1"/>
</dbReference>